<sequence length="206" mass="22535">MNSSIYLSAAILSTLLSCSVAFQTFPHRFIVPHRAFTVPSRTSLRSTIDDYAIFASAESCISDDECSVEQAENLMSDVLSIQASCVVSTSPSPICGEALLTSELIVGLRGKIKREIEGNTFIGKTAADFEELAQYTFQDASGTIDPMSVLAPLRIEYIGSLIFLALLIHEQVANPQLEPFTMQEWGWGIRDGYAMDMIGHHMGLGF</sequence>
<accession>A0A9W7AC79</accession>
<keyword evidence="3" id="KW-1185">Reference proteome</keyword>
<gene>
    <name evidence="2" type="ORF">TrLO_g5589</name>
</gene>
<protein>
    <submittedName>
        <fullName evidence="2">Uncharacterized protein</fullName>
    </submittedName>
</protein>
<comment type="caution">
    <text evidence="2">The sequence shown here is derived from an EMBL/GenBank/DDBJ whole genome shotgun (WGS) entry which is preliminary data.</text>
</comment>
<dbReference type="AlphaFoldDB" id="A0A9W7AC79"/>
<evidence type="ECO:0000313" key="3">
    <source>
        <dbReference type="Proteomes" id="UP001165122"/>
    </source>
</evidence>
<evidence type="ECO:0000256" key="1">
    <source>
        <dbReference type="SAM" id="SignalP"/>
    </source>
</evidence>
<dbReference type="OrthoDB" id="44504at2759"/>
<reference evidence="3" key="1">
    <citation type="journal article" date="2023" name="Commun. Biol.">
        <title>Genome analysis of Parmales, the sister group of diatoms, reveals the evolutionary specialization of diatoms from phago-mixotrophs to photoautotrophs.</title>
        <authorList>
            <person name="Ban H."/>
            <person name="Sato S."/>
            <person name="Yoshikawa S."/>
            <person name="Yamada K."/>
            <person name="Nakamura Y."/>
            <person name="Ichinomiya M."/>
            <person name="Sato N."/>
            <person name="Blanc-Mathieu R."/>
            <person name="Endo H."/>
            <person name="Kuwata A."/>
            <person name="Ogata H."/>
        </authorList>
    </citation>
    <scope>NUCLEOTIDE SEQUENCE [LARGE SCALE GENOMIC DNA]</scope>
    <source>
        <strain evidence="3">NIES 3700</strain>
    </source>
</reference>
<keyword evidence="1" id="KW-0732">Signal</keyword>
<dbReference type="Proteomes" id="UP001165122">
    <property type="component" value="Unassembled WGS sequence"/>
</dbReference>
<proteinExistence type="predicted"/>
<dbReference type="EMBL" id="BRXW01000608">
    <property type="protein sequence ID" value="GMH69597.1"/>
    <property type="molecule type" value="Genomic_DNA"/>
</dbReference>
<evidence type="ECO:0000313" key="2">
    <source>
        <dbReference type="EMBL" id="GMH69597.1"/>
    </source>
</evidence>
<organism evidence="2 3">
    <name type="scientific">Triparma laevis f. longispina</name>
    <dbReference type="NCBI Taxonomy" id="1714387"/>
    <lineage>
        <taxon>Eukaryota</taxon>
        <taxon>Sar</taxon>
        <taxon>Stramenopiles</taxon>
        <taxon>Ochrophyta</taxon>
        <taxon>Bolidophyceae</taxon>
        <taxon>Parmales</taxon>
        <taxon>Triparmaceae</taxon>
        <taxon>Triparma</taxon>
    </lineage>
</organism>
<name>A0A9W7AC79_9STRA</name>
<feature type="signal peptide" evidence="1">
    <location>
        <begin position="1"/>
        <end position="21"/>
    </location>
</feature>
<feature type="chain" id="PRO_5040822445" evidence="1">
    <location>
        <begin position="22"/>
        <end position="206"/>
    </location>
</feature>